<dbReference type="STRING" id="1194090.SAMN05443144_107123"/>
<protein>
    <submittedName>
        <fullName evidence="2">Starch-binding associating with outer membrane</fullName>
    </submittedName>
</protein>
<gene>
    <name evidence="2" type="ORF">SAMN05443144_107123</name>
</gene>
<dbReference type="RefSeq" id="WP_073062132.1">
    <property type="nucleotide sequence ID" value="NZ_FQUS01000007.1"/>
</dbReference>
<dbReference type="Gene3D" id="1.25.40.390">
    <property type="match status" value="1"/>
</dbReference>
<dbReference type="Pfam" id="PF12771">
    <property type="entry name" value="SusD-like_2"/>
    <property type="match status" value="1"/>
</dbReference>
<dbReference type="AlphaFoldDB" id="A0A1M5AMZ1"/>
<name>A0A1M5AMZ1_9BACT</name>
<feature type="region of interest" description="Disordered" evidence="1">
    <location>
        <begin position="297"/>
        <end position="332"/>
    </location>
</feature>
<accession>A0A1M5AMZ1</accession>
<dbReference type="InterPro" id="IPR041662">
    <property type="entry name" value="SusD-like_2"/>
</dbReference>
<sequence length="491" mass="54083">MKFSKLLTSVFLLFTIGLLVGSCSDYLDVNQDPTAPDEVPPDLQLSAVLANFSYEVVGNEPARTGLLWVQQLAYNGEPPSEDNYDYTSTGPDNLWGASYIDVLNNAKTLNQDATESDNYAYSGIAKVIMAWNYSILTDLFGSVPYSAALNATDPAPTYTPQEEIYPALLDTLDAAIQDFGSESIRTPSSDDLLYGGDMDKWEKLAYTLKARLHMHLTNASGYDANEQAQAALTALQNGFESNADDADFQYYDETGSENPWYQFAIDSKWDTRDQLSANYVDLLKSLDDPRLPIQARPVGAIDSDGPVAGFSDENPEYEGHENGEQGSGTDTISSIGEFYSAPDAPLNMLSYAEAKFIEAEATLITQGAAAAQPVYEEAVQASMNKLGVADTEADLYIASLPPLVVSNALEDIMTQKYIATFLSYEVYNDWRRTDYPEIEPVSNTPYTPNGGIPVRFPYPQSEYNNNQQNVSETGVPNNYSALEMNIWWDTD</sequence>
<dbReference type="EMBL" id="FQUS01000007">
    <property type="protein sequence ID" value="SHF31609.1"/>
    <property type="molecule type" value="Genomic_DNA"/>
</dbReference>
<organism evidence="2 3">
    <name type="scientific">Fodinibius roseus</name>
    <dbReference type="NCBI Taxonomy" id="1194090"/>
    <lineage>
        <taxon>Bacteria</taxon>
        <taxon>Pseudomonadati</taxon>
        <taxon>Balneolota</taxon>
        <taxon>Balneolia</taxon>
        <taxon>Balneolales</taxon>
        <taxon>Balneolaceae</taxon>
        <taxon>Fodinibius</taxon>
    </lineage>
</organism>
<proteinExistence type="predicted"/>
<dbReference type="InterPro" id="IPR011990">
    <property type="entry name" value="TPR-like_helical_dom_sf"/>
</dbReference>
<reference evidence="2 3" key="1">
    <citation type="submission" date="2016-11" db="EMBL/GenBank/DDBJ databases">
        <authorList>
            <person name="Jaros S."/>
            <person name="Januszkiewicz K."/>
            <person name="Wedrychowicz H."/>
        </authorList>
    </citation>
    <scope>NUCLEOTIDE SEQUENCE [LARGE SCALE GENOMIC DNA]</scope>
    <source>
        <strain evidence="2 3">DSM 21986</strain>
    </source>
</reference>
<evidence type="ECO:0000313" key="3">
    <source>
        <dbReference type="Proteomes" id="UP000184041"/>
    </source>
</evidence>
<evidence type="ECO:0000313" key="2">
    <source>
        <dbReference type="EMBL" id="SHF31609.1"/>
    </source>
</evidence>
<dbReference type="SUPFAM" id="SSF48452">
    <property type="entry name" value="TPR-like"/>
    <property type="match status" value="1"/>
</dbReference>
<dbReference type="PROSITE" id="PS51257">
    <property type="entry name" value="PROKAR_LIPOPROTEIN"/>
    <property type="match status" value="1"/>
</dbReference>
<dbReference type="Proteomes" id="UP000184041">
    <property type="component" value="Unassembled WGS sequence"/>
</dbReference>
<evidence type="ECO:0000256" key="1">
    <source>
        <dbReference type="SAM" id="MobiDB-lite"/>
    </source>
</evidence>
<keyword evidence="3" id="KW-1185">Reference proteome</keyword>